<gene>
    <name evidence="2" type="ORF">OVN18_10795</name>
</gene>
<dbReference type="KEGG" id="mdb:OVN18_10795"/>
<protein>
    <submittedName>
        <fullName evidence="2">Uncharacterized protein</fullName>
    </submittedName>
</protein>
<dbReference type="EMBL" id="CP113089">
    <property type="protein sequence ID" value="WAB81035.1"/>
    <property type="molecule type" value="Genomic_DNA"/>
</dbReference>
<feature type="compositionally biased region" description="Polar residues" evidence="1">
    <location>
        <begin position="27"/>
        <end position="39"/>
    </location>
</feature>
<name>A0A9E8S800_9MICO</name>
<feature type="region of interest" description="Disordered" evidence="1">
    <location>
        <begin position="1"/>
        <end position="75"/>
    </location>
</feature>
<sequence>MTAHEQDETTMGQNPGADGDVGAGHGESTQTGAHPTGTEQPRPEELEEDGGFDEGQRDGGVPGNAPEHDHDGGTR</sequence>
<proteinExistence type="predicted"/>
<dbReference type="RefSeq" id="WP_267780785.1">
    <property type="nucleotide sequence ID" value="NZ_CP113089.1"/>
</dbReference>
<evidence type="ECO:0000313" key="2">
    <source>
        <dbReference type="EMBL" id="WAB81035.1"/>
    </source>
</evidence>
<evidence type="ECO:0000313" key="3">
    <source>
        <dbReference type="Proteomes" id="UP001164706"/>
    </source>
</evidence>
<reference evidence="2" key="1">
    <citation type="submission" date="2022-11" db="EMBL/GenBank/DDBJ databases">
        <title>Description of Microcella daejonensis nov. sp, isolated from riverside soil.</title>
        <authorList>
            <person name="Molina K.M."/>
            <person name="Kim S.B."/>
        </authorList>
    </citation>
    <scope>NUCLEOTIDE SEQUENCE</scope>
    <source>
        <strain evidence="2">MMS21-STM12</strain>
    </source>
</reference>
<organism evidence="2 3">
    <name type="scientific">Microcella daejeonensis</name>
    <dbReference type="NCBI Taxonomy" id="2994971"/>
    <lineage>
        <taxon>Bacteria</taxon>
        <taxon>Bacillati</taxon>
        <taxon>Actinomycetota</taxon>
        <taxon>Actinomycetes</taxon>
        <taxon>Micrococcales</taxon>
        <taxon>Microbacteriaceae</taxon>
        <taxon>Microcella</taxon>
    </lineage>
</organism>
<keyword evidence="3" id="KW-1185">Reference proteome</keyword>
<dbReference type="AlphaFoldDB" id="A0A9E8S800"/>
<accession>A0A9E8S800</accession>
<feature type="compositionally biased region" description="Basic and acidic residues" evidence="1">
    <location>
        <begin position="66"/>
        <end position="75"/>
    </location>
</feature>
<dbReference type="Proteomes" id="UP001164706">
    <property type="component" value="Chromosome"/>
</dbReference>
<evidence type="ECO:0000256" key="1">
    <source>
        <dbReference type="SAM" id="MobiDB-lite"/>
    </source>
</evidence>